<evidence type="ECO:0000313" key="3">
    <source>
        <dbReference type="Proteomes" id="UP000022611"/>
    </source>
</evidence>
<sequence length="90" mass="9948">MNIILVSIDAFLCVLVVTAAVEYLRKVRPADQPLLSLSFYMVAIAAFGSFVQALHGQIVSPYAVLLHAALVLYAWVRREHIFDSVGMAQK</sequence>
<keyword evidence="1" id="KW-0472">Membrane</keyword>
<feature type="transmembrane region" description="Helical" evidence="1">
    <location>
        <begin position="6"/>
        <end position="24"/>
    </location>
</feature>
<gene>
    <name evidence="2" type="ORF">HK44_020580</name>
</gene>
<dbReference type="PATRIC" id="fig|1042209.11.peg.641"/>
<keyword evidence="1" id="KW-0812">Transmembrane</keyword>
<protein>
    <submittedName>
        <fullName evidence="2">Uncharacterized protein</fullName>
    </submittedName>
</protein>
<dbReference type="OrthoDB" id="7001837at2"/>
<keyword evidence="1" id="KW-1133">Transmembrane helix</keyword>
<organism evidence="2 3">
    <name type="scientific">Pseudomonas fluorescens HK44</name>
    <dbReference type="NCBI Taxonomy" id="1042209"/>
    <lineage>
        <taxon>Bacteria</taxon>
        <taxon>Pseudomonadati</taxon>
        <taxon>Pseudomonadota</taxon>
        <taxon>Gammaproteobacteria</taxon>
        <taxon>Pseudomonadales</taxon>
        <taxon>Pseudomonadaceae</taxon>
        <taxon>Pseudomonas</taxon>
    </lineage>
</organism>
<dbReference type="RefSeq" id="WP_019689932.1">
    <property type="nucleotide sequence ID" value="NZ_AFOY02000004.1"/>
</dbReference>
<feature type="transmembrane region" description="Helical" evidence="1">
    <location>
        <begin position="59"/>
        <end position="76"/>
    </location>
</feature>
<name>A0A010S5E0_PSEFL</name>
<evidence type="ECO:0000256" key="1">
    <source>
        <dbReference type="SAM" id="Phobius"/>
    </source>
</evidence>
<evidence type="ECO:0000313" key="2">
    <source>
        <dbReference type="EMBL" id="EXF95789.1"/>
    </source>
</evidence>
<dbReference type="AlphaFoldDB" id="A0A010S5E0"/>
<dbReference type="Proteomes" id="UP000022611">
    <property type="component" value="Unassembled WGS sequence"/>
</dbReference>
<feature type="transmembrane region" description="Helical" evidence="1">
    <location>
        <begin position="33"/>
        <end position="53"/>
    </location>
</feature>
<dbReference type="EMBL" id="AFOY02000004">
    <property type="protein sequence ID" value="EXF95789.1"/>
    <property type="molecule type" value="Genomic_DNA"/>
</dbReference>
<comment type="caution">
    <text evidence="2">The sequence shown here is derived from an EMBL/GenBank/DDBJ whole genome shotgun (WGS) entry which is preliminary data.</text>
</comment>
<dbReference type="HOGENOM" id="CLU_182268_0_0_6"/>
<proteinExistence type="predicted"/>
<accession>A0A010S5E0</accession>
<reference evidence="2 3" key="1">
    <citation type="journal article" date="2011" name="J. Bacteriol.">
        <title>Draft genome sequence of the polycyclic aromatic hydrocarbon-degrading, genetically engineered bioluminescent bioreporter Pseudomonas fluorescens HK44.</title>
        <authorList>
            <person name="Chauhan A."/>
            <person name="Layton A.C."/>
            <person name="Williams D.E."/>
            <person name="Smartt A.E."/>
            <person name="Ripp S."/>
            <person name="Karpinets T.V."/>
            <person name="Brown S.D."/>
            <person name="Sayler G.S."/>
        </authorList>
    </citation>
    <scope>NUCLEOTIDE SEQUENCE [LARGE SCALE GENOMIC DNA]</scope>
    <source>
        <strain evidence="2 3">HK44</strain>
    </source>
</reference>